<protein>
    <recommendedName>
        <fullName evidence="2">Anti-sigma factor antagonist</fullName>
    </recommendedName>
</protein>
<dbReference type="PANTHER" id="PTHR33495">
    <property type="entry name" value="ANTI-SIGMA FACTOR ANTAGONIST TM_1081-RELATED-RELATED"/>
    <property type="match status" value="1"/>
</dbReference>
<dbReference type="GO" id="GO:0043856">
    <property type="term" value="F:anti-sigma factor antagonist activity"/>
    <property type="evidence" value="ECO:0007669"/>
    <property type="project" value="InterPro"/>
</dbReference>
<feature type="domain" description="STAS" evidence="3">
    <location>
        <begin position="27"/>
        <end position="108"/>
    </location>
</feature>
<dbReference type="InterPro" id="IPR036513">
    <property type="entry name" value="STAS_dom_sf"/>
</dbReference>
<dbReference type="RefSeq" id="WP_349246107.1">
    <property type="nucleotide sequence ID" value="NZ_JASCXX010000023.1"/>
</dbReference>
<comment type="similarity">
    <text evidence="1 2">Belongs to the anti-sigma-factor antagonist family.</text>
</comment>
<name>A0AAW6TYG6_9BACT</name>
<dbReference type="Proteomes" id="UP001431776">
    <property type="component" value="Unassembled WGS sequence"/>
</dbReference>
<evidence type="ECO:0000256" key="1">
    <source>
        <dbReference type="ARBA" id="ARBA00009013"/>
    </source>
</evidence>
<dbReference type="InterPro" id="IPR002645">
    <property type="entry name" value="STAS_dom"/>
</dbReference>
<dbReference type="EMBL" id="JASCXX010000023">
    <property type="protein sequence ID" value="MDI6450697.1"/>
    <property type="molecule type" value="Genomic_DNA"/>
</dbReference>
<dbReference type="InterPro" id="IPR003658">
    <property type="entry name" value="Anti-sigma_ant"/>
</dbReference>
<dbReference type="PANTHER" id="PTHR33495:SF2">
    <property type="entry name" value="ANTI-SIGMA FACTOR ANTAGONIST TM_1081-RELATED"/>
    <property type="match status" value="1"/>
</dbReference>
<keyword evidence="5" id="KW-1185">Reference proteome</keyword>
<dbReference type="Gene3D" id="3.30.750.24">
    <property type="entry name" value="STAS domain"/>
    <property type="match status" value="1"/>
</dbReference>
<evidence type="ECO:0000259" key="3">
    <source>
        <dbReference type="PROSITE" id="PS50801"/>
    </source>
</evidence>
<sequence>MESTEPKIKVEYGTEVSIVTFGDENILDEQQIKKLEQALRPVIKENLHKKLVLNFENVRFMSSAFLGLLVKVHKRVIDNGGHLQLFNLDPKIRKVFEITQLTKVFDIA</sequence>
<evidence type="ECO:0000313" key="5">
    <source>
        <dbReference type="Proteomes" id="UP001431776"/>
    </source>
</evidence>
<dbReference type="NCBIfam" id="TIGR00377">
    <property type="entry name" value="ant_ant_sig"/>
    <property type="match status" value="1"/>
</dbReference>
<dbReference type="CDD" id="cd07043">
    <property type="entry name" value="STAS_anti-anti-sigma_factors"/>
    <property type="match status" value="1"/>
</dbReference>
<dbReference type="PROSITE" id="PS50801">
    <property type="entry name" value="STAS"/>
    <property type="match status" value="1"/>
</dbReference>
<dbReference type="AlphaFoldDB" id="A0AAW6TYG6"/>
<evidence type="ECO:0000313" key="4">
    <source>
        <dbReference type="EMBL" id="MDI6450697.1"/>
    </source>
</evidence>
<organism evidence="4 5">
    <name type="scientific">Anaerobaca lacustris</name>
    <dbReference type="NCBI Taxonomy" id="3044600"/>
    <lineage>
        <taxon>Bacteria</taxon>
        <taxon>Pseudomonadati</taxon>
        <taxon>Planctomycetota</taxon>
        <taxon>Phycisphaerae</taxon>
        <taxon>Sedimentisphaerales</taxon>
        <taxon>Anaerobacaceae</taxon>
        <taxon>Anaerobaca</taxon>
    </lineage>
</organism>
<proteinExistence type="inferred from homology"/>
<gene>
    <name evidence="4" type="ORF">QJ522_16685</name>
</gene>
<dbReference type="SUPFAM" id="SSF52091">
    <property type="entry name" value="SpoIIaa-like"/>
    <property type="match status" value="1"/>
</dbReference>
<comment type="caution">
    <text evidence="4">The sequence shown here is derived from an EMBL/GenBank/DDBJ whole genome shotgun (WGS) entry which is preliminary data.</text>
</comment>
<evidence type="ECO:0000256" key="2">
    <source>
        <dbReference type="RuleBase" id="RU003749"/>
    </source>
</evidence>
<accession>A0AAW6TYG6</accession>
<reference evidence="4" key="1">
    <citation type="submission" date="2023-05" db="EMBL/GenBank/DDBJ databases">
        <title>Anaerotaeda fermentans gen. nov., sp. nov., a novel anaerobic planctomycete of the new family within the order Sedimentisphaerales isolated from Taman Peninsula, Russia.</title>
        <authorList>
            <person name="Khomyakova M.A."/>
            <person name="Merkel A.Y."/>
            <person name="Slobodkin A.I."/>
        </authorList>
    </citation>
    <scope>NUCLEOTIDE SEQUENCE</scope>
    <source>
        <strain evidence="4">M17dextr</strain>
    </source>
</reference>
<dbReference type="Pfam" id="PF01740">
    <property type="entry name" value="STAS"/>
    <property type="match status" value="1"/>
</dbReference>